<dbReference type="SUPFAM" id="SSF52047">
    <property type="entry name" value="RNI-like"/>
    <property type="match status" value="1"/>
</dbReference>
<dbReference type="Gene3D" id="3.80.10.10">
    <property type="entry name" value="Ribonuclease Inhibitor"/>
    <property type="match status" value="1"/>
</dbReference>
<reference evidence="1" key="1">
    <citation type="submission" date="2013-11" db="EMBL/GenBank/DDBJ databases">
        <title>Genome sequence of the fusiform rust pathogen reveals effectors for host alternation and coevolution with pine.</title>
        <authorList>
            <consortium name="DOE Joint Genome Institute"/>
            <person name="Smith K."/>
            <person name="Pendleton A."/>
            <person name="Kubisiak T."/>
            <person name="Anderson C."/>
            <person name="Salamov A."/>
            <person name="Aerts A."/>
            <person name="Riley R."/>
            <person name="Clum A."/>
            <person name="Lindquist E."/>
            <person name="Ence D."/>
            <person name="Campbell M."/>
            <person name="Kronenberg Z."/>
            <person name="Feau N."/>
            <person name="Dhillon B."/>
            <person name="Hamelin R."/>
            <person name="Burleigh J."/>
            <person name="Smith J."/>
            <person name="Yandell M."/>
            <person name="Nelson C."/>
            <person name="Grigoriev I."/>
            <person name="Davis J."/>
        </authorList>
    </citation>
    <scope>NUCLEOTIDE SEQUENCE</scope>
    <source>
        <strain evidence="1">G11</strain>
    </source>
</reference>
<gene>
    <name evidence="1" type="ORF">CROQUDRAFT_715934</name>
</gene>
<dbReference type="OrthoDB" id="10351854at2759"/>
<comment type="caution">
    <text evidence="1">The sequence shown here is derived from an EMBL/GenBank/DDBJ whole genome shotgun (WGS) entry which is preliminary data.</text>
</comment>
<name>A0A9P6TCK4_9BASI</name>
<accession>A0A9P6TCK4</accession>
<organism evidence="1 2">
    <name type="scientific">Cronartium quercuum f. sp. fusiforme G11</name>
    <dbReference type="NCBI Taxonomy" id="708437"/>
    <lineage>
        <taxon>Eukaryota</taxon>
        <taxon>Fungi</taxon>
        <taxon>Dikarya</taxon>
        <taxon>Basidiomycota</taxon>
        <taxon>Pucciniomycotina</taxon>
        <taxon>Pucciniomycetes</taxon>
        <taxon>Pucciniales</taxon>
        <taxon>Coleosporiaceae</taxon>
        <taxon>Cronartium</taxon>
    </lineage>
</organism>
<evidence type="ECO:0000313" key="2">
    <source>
        <dbReference type="Proteomes" id="UP000886653"/>
    </source>
</evidence>
<dbReference type="EMBL" id="MU167271">
    <property type="protein sequence ID" value="KAG0145733.1"/>
    <property type="molecule type" value="Genomic_DNA"/>
</dbReference>
<dbReference type="InterPro" id="IPR032675">
    <property type="entry name" value="LRR_dom_sf"/>
</dbReference>
<evidence type="ECO:0000313" key="1">
    <source>
        <dbReference type="EMBL" id="KAG0145733.1"/>
    </source>
</evidence>
<proteinExistence type="predicted"/>
<sequence length="622" mass="71441">MDPNPHPPVSFGTSKAIGLELIARLDAIERAPRAVQAVSRLKSDGSNFEVWNKQLALTIYNITNSVTYLDSPSASTCDLRLDQLVFAMIFWSIEESLQSILSLGSSAHEAFQALKKKILSQKRTWYPPIQTSELANSTEARLVSQLKESANYLKPILNHSSHNSKVVIHQSESHIRLPDLPAEVLDRIIQCVRKYSSLETIQNRKDKWSGLKKFPYGNQPERSNYIFFPSEPPVLNSFQSLSVVNQKIYSLCRPWLWRSIRFPNAMPHPISRWHRRILPEHGHLVKILKVELSGAWLETQPPTLDAGFQDNWIIYSDNSTIPELTFADHAIGHRGLSPGSLTRVLVQCPNVVHLEIHMLALKIKEATVEARTALKESLIKLFIRLPKLQHLYLKAKKEDTWPGNWLNEIVSALPELRSFCGSGISNHHDTAQVESQNWLGSLSRLKHLHQLELAYTEKISTTWRLFTWSKQITDLTLDSCAQLSIADTLDLINYLSPNLTSLKLANLRYSTDQMNNSTNSRIFFDLPSLTKLNLSLSKDQISYDLLTNFQNCTQLKSIEYKATMFNHWSIIIELFHNQTWNQLQSLKLFSIGHSDNWDFVNEQFNFRKFCERQGLEFEFEYC</sequence>
<dbReference type="Proteomes" id="UP000886653">
    <property type="component" value="Unassembled WGS sequence"/>
</dbReference>
<keyword evidence="2" id="KW-1185">Reference proteome</keyword>
<dbReference type="AlphaFoldDB" id="A0A9P6TCK4"/>
<protein>
    <submittedName>
        <fullName evidence="1">Uncharacterized protein</fullName>
    </submittedName>
</protein>